<feature type="transmembrane region" description="Helical" evidence="2">
    <location>
        <begin position="162"/>
        <end position="179"/>
    </location>
</feature>
<feature type="coiled-coil region" evidence="1">
    <location>
        <begin position="239"/>
        <end position="266"/>
    </location>
</feature>
<keyword evidence="4" id="KW-1185">Reference proteome</keyword>
<keyword evidence="2" id="KW-0812">Transmembrane</keyword>
<evidence type="ECO:0000256" key="1">
    <source>
        <dbReference type="SAM" id="Coils"/>
    </source>
</evidence>
<dbReference type="PANTHER" id="PTHR41259">
    <property type="entry name" value="DOUBLE-STRAND BREAK REPAIR RAD50 ATPASE, PUTATIVE-RELATED"/>
    <property type="match status" value="1"/>
</dbReference>
<keyword evidence="2" id="KW-1133">Transmembrane helix</keyword>
<organism evidence="3 4">
    <name type="scientific">Listeria floridensis FSL S10-1187</name>
    <dbReference type="NCBI Taxonomy" id="1265817"/>
    <lineage>
        <taxon>Bacteria</taxon>
        <taxon>Bacillati</taxon>
        <taxon>Bacillota</taxon>
        <taxon>Bacilli</taxon>
        <taxon>Bacillales</taxon>
        <taxon>Listeriaceae</taxon>
        <taxon>Listeria</taxon>
    </lineage>
</organism>
<feature type="coiled-coil region" evidence="1">
    <location>
        <begin position="423"/>
        <end position="457"/>
    </location>
</feature>
<reference evidence="3 4" key="1">
    <citation type="journal article" date="2014" name="Int. J. Syst. Evol. Microbiol.">
        <title>Listeria floridensis sp. nov., Listeria aquatica sp. nov., Listeria cornellensis sp. nov., Listeria riparia sp. nov. and Listeria grandensis sp. nov., from agricultural and natural environments.</title>
        <authorList>
            <person name="den Bakker H.C."/>
            <person name="Warchocki S."/>
            <person name="Wright E.M."/>
            <person name="Allred A.F."/>
            <person name="Ahlstrom C."/>
            <person name="Manuel C.S."/>
            <person name="Stasiewicz M.J."/>
            <person name="Burrell A."/>
            <person name="Roof S."/>
            <person name="Strawn L."/>
            <person name="Fortes E.D."/>
            <person name="Nightingale K.K."/>
            <person name="Kephart D."/>
            <person name="Wiedmann M."/>
        </authorList>
    </citation>
    <scope>NUCLEOTIDE SEQUENCE [LARGE SCALE GENOMIC DNA]</scope>
    <source>
        <strain evidence="3 4">FSL S10-1187</strain>
    </source>
</reference>
<dbReference type="SUPFAM" id="SSF52540">
    <property type="entry name" value="P-loop containing nucleoside triphosphate hydrolases"/>
    <property type="match status" value="1"/>
</dbReference>
<gene>
    <name evidence="3" type="ORF">MFLO_00055</name>
</gene>
<evidence type="ECO:0000313" key="4">
    <source>
        <dbReference type="Proteomes" id="UP000019249"/>
    </source>
</evidence>
<dbReference type="EMBL" id="AODF01000001">
    <property type="protein sequence ID" value="EUJ33603.1"/>
    <property type="molecule type" value="Genomic_DNA"/>
</dbReference>
<dbReference type="Gene3D" id="3.40.50.300">
    <property type="entry name" value="P-loop containing nucleotide triphosphate hydrolases"/>
    <property type="match status" value="1"/>
</dbReference>
<dbReference type="RefSeq" id="WP_051993332.1">
    <property type="nucleotide sequence ID" value="NZ_AODF01000001.1"/>
</dbReference>
<proteinExistence type="predicted"/>
<keyword evidence="1" id="KW-0175">Coiled coil</keyword>
<comment type="caution">
    <text evidence="3">The sequence shown here is derived from an EMBL/GenBank/DDBJ whole genome shotgun (WGS) entry which is preliminary data.</text>
</comment>
<feature type="coiled-coil region" evidence="1">
    <location>
        <begin position="96"/>
        <end position="137"/>
    </location>
</feature>
<evidence type="ECO:0000313" key="3">
    <source>
        <dbReference type="EMBL" id="EUJ33603.1"/>
    </source>
</evidence>
<protein>
    <recommendedName>
        <fullName evidence="5">DNA double-strand break repair Rad50 ATPase</fullName>
    </recommendedName>
</protein>
<evidence type="ECO:0000256" key="2">
    <source>
        <dbReference type="SAM" id="Phobius"/>
    </source>
</evidence>
<evidence type="ECO:0008006" key="5">
    <source>
        <dbReference type="Google" id="ProtNLM"/>
    </source>
</evidence>
<dbReference type="InterPro" id="IPR027417">
    <property type="entry name" value="P-loop_NTPase"/>
</dbReference>
<sequence length="635" mass="74349">MRYDQLAQRFSERNNEKLQFEERRKSLSIERKQSLGLDEEEAKAIEQLLETYRVYRERKEQEQEREFEQGKLNSGLSFKVDTSLLPRLQKLLGKDADEIAERLREEQKQVQELQFDVQLEKKEEARVQQEIDELEAVMWPRSEYQKHEAELGKAEKAAAQPLPFAVLYLVFGAGAAIFWPGIWTYLLAITSFIVLLAVMFVRKPKQDNHQAQTAFEEQKRYRAKWKNLLGKLDALLLGLAEREGALEAAEKELLRLEGKRQEFYAELGVSPQGEFEADLARLREDQFKLERSQDLAERSRTGRAFLQKWEADLGEFGELSETPEESVAVLRQKLAVYRENMAFAAKNEEKLEQVEAELDLALRDLRKMQEEMKQLLDEASAETEADFRAKGFRAKELAAIRERFTLLSAQIPETLKFKDYEAFAALKERELKLREQLSRLESEQVEFERKRAEKRHELAVLEEGGTFSLLTQEFYMERDKLQGLADEWIILKLAQQLVENTVGHLQETKFPKALELSSNYFSKLTGDRYQKVMFNESKRLEVLREDKVIFKPEELSQATKEQLYLAVRLALIETIAEDYPLPIVIDDGFVNFDAHRLELLMELLKYRKTKNQILFFTCHKETSKYFSDNAVLMLY</sequence>
<keyword evidence="2" id="KW-0472">Membrane</keyword>
<name>A0ABP3B110_9LIST</name>
<accession>A0ABP3B110</accession>
<feature type="coiled-coil region" evidence="1">
    <location>
        <begin position="344"/>
        <end position="385"/>
    </location>
</feature>
<dbReference type="Proteomes" id="UP000019249">
    <property type="component" value="Unassembled WGS sequence"/>
</dbReference>
<dbReference type="PANTHER" id="PTHR41259:SF1">
    <property type="entry name" value="DOUBLE-STRAND BREAK REPAIR RAD50 ATPASE, PUTATIVE-RELATED"/>
    <property type="match status" value="1"/>
</dbReference>